<dbReference type="InterPro" id="IPR029062">
    <property type="entry name" value="Class_I_gatase-like"/>
</dbReference>
<reference evidence="3 4" key="1">
    <citation type="submission" date="2016-07" db="EMBL/GenBank/DDBJ databases">
        <title>Genomic analysis of zinc-resistant bacterium Mucilaginibacter pedocola TBZ30.</title>
        <authorList>
            <person name="Huang J."/>
            <person name="Tang J."/>
        </authorList>
    </citation>
    <scope>NUCLEOTIDE SEQUENCE [LARGE SCALE GENOMIC DNA]</scope>
    <source>
        <strain evidence="3 4">TBZ30</strain>
    </source>
</reference>
<evidence type="ECO:0000256" key="1">
    <source>
        <dbReference type="SAM" id="SignalP"/>
    </source>
</evidence>
<dbReference type="SUPFAM" id="SSF52317">
    <property type="entry name" value="Class I glutamine amidotransferase-like"/>
    <property type="match status" value="1"/>
</dbReference>
<feature type="chain" id="PRO_5012368452" description="ThuA-like domain-containing protein" evidence="1">
    <location>
        <begin position="21"/>
        <end position="248"/>
    </location>
</feature>
<dbReference type="RefSeq" id="WP_078350319.1">
    <property type="nucleotide sequence ID" value="NZ_MBTF01000035.1"/>
</dbReference>
<feature type="domain" description="ThuA-like" evidence="2">
    <location>
        <begin position="26"/>
        <end position="245"/>
    </location>
</feature>
<feature type="signal peptide" evidence="1">
    <location>
        <begin position="1"/>
        <end position="20"/>
    </location>
</feature>
<proteinExistence type="predicted"/>
<keyword evidence="1" id="KW-0732">Signal</keyword>
<dbReference type="PANTHER" id="PTHR40469:SF2">
    <property type="entry name" value="GALACTOSE-BINDING DOMAIN-LIKE SUPERFAMILY PROTEIN"/>
    <property type="match status" value="1"/>
</dbReference>
<evidence type="ECO:0000259" key="2">
    <source>
        <dbReference type="Pfam" id="PF06283"/>
    </source>
</evidence>
<dbReference type="STRING" id="1792845.BC343_13075"/>
<dbReference type="OrthoDB" id="9816308at2"/>
<name>A0A1S9P9U6_9SPHI</name>
<gene>
    <name evidence="3" type="ORF">BC343_13075</name>
</gene>
<organism evidence="3 4">
    <name type="scientific">Mucilaginibacter pedocola</name>
    <dbReference type="NCBI Taxonomy" id="1792845"/>
    <lineage>
        <taxon>Bacteria</taxon>
        <taxon>Pseudomonadati</taxon>
        <taxon>Bacteroidota</taxon>
        <taxon>Sphingobacteriia</taxon>
        <taxon>Sphingobacteriales</taxon>
        <taxon>Sphingobacteriaceae</taxon>
        <taxon>Mucilaginibacter</taxon>
    </lineage>
</organism>
<dbReference type="Gene3D" id="3.40.50.880">
    <property type="match status" value="1"/>
</dbReference>
<dbReference type="AlphaFoldDB" id="A0A1S9P9U6"/>
<comment type="caution">
    <text evidence="3">The sequence shown here is derived from an EMBL/GenBank/DDBJ whole genome shotgun (WGS) entry which is preliminary data.</text>
</comment>
<dbReference type="InterPro" id="IPR029010">
    <property type="entry name" value="ThuA-like"/>
</dbReference>
<dbReference type="EMBL" id="MBTF01000035">
    <property type="protein sequence ID" value="OOQ57721.1"/>
    <property type="molecule type" value="Genomic_DNA"/>
</dbReference>
<dbReference type="PANTHER" id="PTHR40469">
    <property type="entry name" value="SECRETED GLYCOSYL HYDROLASE"/>
    <property type="match status" value="1"/>
</dbReference>
<evidence type="ECO:0000313" key="4">
    <source>
        <dbReference type="Proteomes" id="UP000189739"/>
    </source>
</evidence>
<sequence>MKKIVFTSFILLLSIGSTLAQKSKFRVLILASRADDHMKMMAAAKPFFTKLAADSGFTIDYTDDTSKVNTANLRRYKVFVMLQLAPFDMAYPQQDALQKFCEDGNGWVGIHAAGLTGKEFLGPNTRYWQWFEGFMGGVTYSPHPKFQQATVLVEDRNHPATRRLPASFTIADEWYEFNKSPRDKVRVLATVDESTYKQNKPMGDHPIIWTNEQFRRMIYIGIGHSPDDFENKDYVTLIHDAIVWAASK</sequence>
<evidence type="ECO:0000313" key="3">
    <source>
        <dbReference type="EMBL" id="OOQ57721.1"/>
    </source>
</evidence>
<dbReference type="Proteomes" id="UP000189739">
    <property type="component" value="Unassembled WGS sequence"/>
</dbReference>
<protein>
    <recommendedName>
        <fullName evidence="2">ThuA-like domain-containing protein</fullName>
    </recommendedName>
</protein>
<accession>A0A1S9P9U6</accession>
<dbReference type="Pfam" id="PF06283">
    <property type="entry name" value="ThuA"/>
    <property type="match status" value="1"/>
</dbReference>
<keyword evidence="4" id="KW-1185">Reference proteome</keyword>